<dbReference type="EMBL" id="JAGMVJ010000017">
    <property type="protein sequence ID" value="KAH7078202.1"/>
    <property type="molecule type" value="Genomic_DNA"/>
</dbReference>
<evidence type="ECO:0000256" key="4">
    <source>
        <dbReference type="ARBA" id="ARBA00023136"/>
    </source>
</evidence>
<evidence type="ECO:0000256" key="2">
    <source>
        <dbReference type="ARBA" id="ARBA00022692"/>
    </source>
</evidence>
<evidence type="ECO:0000256" key="5">
    <source>
        <dbReference type="SAM" id="MobiDB-lite"/>
    </source>
</evidence>
<keyword evidence="3 6" id="KW-1133">Transmembrane helix</keyword>
<organism evidence="7 8">
    <name type="scientific">Paraphoma chrysanthemicola</name>
    <dbReference type="NCBI Taxonomy" id="798071"/>
    <lineage>
        <taxon>Eukaryota</taxon>
        <taxon>Fungi</taxon>
        <taxon>Dikarya</taxon>
        <taxon>Ascomycota</taxon>
        <taxon>Pezizomycotina</taxon>
        <taxon>Dothideomycetes</taxon>
        <taxon>Pleosporomycetidae</taxon>
        <taxon>Pleosporales</taxon>
        <taxon>Pleosporineae</taxon>
        <taxon>Phaeosphaeriaceae</taxon>
        <taxon>Paraphoma</taxon>
    </lineage>
</organism>
<comment type="caution">
    <text evidence="7">The sequence shown here is derived from an EMBL/GenBank/DDBJ whole genome shotgun (WGS) entry which is preliminary data.</text>
</comment>
<evidence type="ECO:0000256" key="6">
    <source>
        <dbReference type="SAM" id="Phobius"/>
    </source>
</evidence>
<evidence type="ECO:0000313" key="7">
    <source>
        <dbReference type="EMBL" id="KAH7078202.1"/>
    </source>
</evidence>
<name>A0A8K0VVE1_9PLEO</name>
<dbReference type="PANTHER" id="PTHR15549:SF26">
    <property type="entry name" value="AXIAL BUDDING PATTERN PROTEIN 2-RELATED"/>
    <property type="match status" value="1"/>
</dbReference>
<keyword evidence="2 6" id="KW-0812">Transmembrane</keyword>
<keyword evidence="8" id="KW-1185">Reference proteome</keyword>
<dbReference type="GO" id="GO:0016020">
    <property type="term" value="C:membrane"/>
    <property type="evidence" value="ECO:0007669"/>
    <property type="project" value="UniProtKB-SubCell"/>
</dbReference>
<comment type="subcellular location">
    <subcellularLocation>
        <location evidence="1">Membrane</location>
        <topology evidence="1">Single-pass membrane protein</topology>
    </subcellularLocation>
</comment>
<keyword evidence="4 6" id="KW-0472">Membrane</keyword>
<evidence type="ECO:0000256" key="1">
    <source>
        <dbReference type="ARBA" id="ARBA00004167"/>
    </source>
</evidence>
<feature type="transmembrane region" description="Helical" evidence="6">
    <location>
        <begin position="125"/>
        <end position="149"/>
    </location>
</feature>
<accession>A0A8K0VVE1</accession>
<evidence type="ECO:0000256" key="3">
    <source>
        <dbReference type="ARBA" id="ARBA00022989"/>
    </source>
</evidence>
<dbReference type="PANTHER" id="PTHR15549">
    <property type="entry name" value="PAIRED IMMUNOGLOBULIN-LIKE TYPE 2 RECEPTOR"/>
    <property type="match status" value="1"/>
</dbReference>
<dbReference type="OrthoDB" id="3692311at2759"/>
<dbReference type="AlphaFoldDB" id="A0A8K0VVE1"/>
<evidence type="ECO:0000313" key="8">
    <source>
        <dbReference type="Proteomes" id="UP000813461"/>
    </source>
</evidence>
<gene>
    <name evidence="7" type="ORF">FB567DRAFT_129440</name>
</gene>
<protein>
    <submittedName>
        <fullName evidence="7">Uncharacterized protein</fullName>
    </submittedName>
</protein>
<feature type="region of interest" description="Disordered" evidence="5">
    <location>
        <begin position="160"/>
        <end position="307"/>
    </location>
</feature>
<reference evidence="7" key="1">
    <citation type="journal article" date="2021" name="Nat. Commun.">
        <title>Genetic determinants of endophytism in the Arabidopsis root mycobiome.</title>
        <authorList>
            <person name="Mesny F."/>
            <person name="Miyauchi S."/>
            <person name="Thiergart T."/>
            <person name="Pickel B."/>
            <person name="Atanasova L."/>
            <person name="Karlsson M."/>
            <person name="Huettel B."/>
            <person name="Barry K.W."/>
            <person name="Haridas S."/>
            <person name="Chen C."/>
            <person name="Bauer D."/>
            <person name="Andreopoulos W."/>
            <person name="Pangilinan J."/>
            <person name="LaButti K."/>
            <person name="Riley R."/>
            <person name="Lipzen A."/>
            <person name="Clum A."/>
            <person name="Drula E."/>
            <person name="Henrissat B."/>
            <person name="Kohler A."/>
            <person name="Grigoriev I.V."/>
            <person name="Martin F.M."/>
            <person name="Hacquard S."/>
        </authorList>
    </citation>
    <scope>NUCLEOTIDE SEQUENCE</scope>
    <source>
        <strain evidence="7">MPI-SDFR-AT-0120</strain>
    </source>
</reference>
<dbReference type="Proteomes" id="UP000813461">
    <property type="component" value="Unassembled WGS sequence"/>
</dbReference>
<feature type="compositionally biased region" description="Polar residues" evidence="5">
    <location>
        <begin position="281"/>
        <end position="294"/>
    </location>
</feature>
<sequence>MATNFGLNCPSGGSWYACGSGTSRFAGCCTSDPCSTGCSQGNIRPAAFNATAYGTFPDASCGSASNFFSCTAGSTFWGCCKQNACAATPAATCPQGDLVPAFMERPEQFSAYAPSTESKKSNSGAVIGGAVGGGVAAAIIIGILIFFFCRKRKRNQHNIEQGATASTPMMKERQEEHLSAQYGGQSPPPTYSSPNPNFYQNVSPSKGHPYHQPYQEYRHQDDGPQELPAENPSPTGHRYSELPAESSSSSNPHRVSELPAGANSVTAELASPQISPRPLQSEFSTDLAKQTNQGLGVVTEDQPKEKK</sequence>
<proteinExistence type="predicted"/>
<dbReference type="InterPro" id="IPR051694">
    <property type="entry name" value="Immunoregulatory_rcpt-like"/>
</dbReference>
<dbReference type="GO" id="GO:0071944">
    <property type="term" value="C:cell periphery"/>
    <property type="evidence" value="ECO:0007669"/>
    <property type="project" value="UniProtKB-ARBA"/>
</dbReference>